<name>A0A1U6HV41_9SPHN</name>
<dbReference type="InterPro" id="IPR023187">
    <property type="entry name" value="Tscrpt_reg_MarR-type_CS"/>
</dbReference>
<dbReference type="AlphaFoldDB" id="A0A1U6HV41"/>
<dbReference type="InterPro" id="IPR036388">
    <property type="entry name" value="WH-like_DNA-bd_sf"/>
</dbReference>
<dbReference type="GO" id="GO:0006950">
    <property type="term" value="P:response to stress"/>
    <property type="evidence" value="ECO:0007669"/>
    <property type="project" value="TreeGrafter"/>
</dbReference>
<dbReference type="InterPro" id="IPR039422">
    <property type="entry name" value="MarR/SlyA-like"/>
</dbReference>
<evidence type="ECO:0000256" key="2">
    <source>
        <dbReference type="ARBA" id="ARBA00023125"/>
    </source>
</evidence>
<evidence type="ECO:0000256" key="3">
    <source>
        <dbReference type="ARBA" id="ARBA00023163"/>
    </source>
</evidence>
<evidence type="ECO:0000313" key="6">
    <source>
        <dbReference type="Proteomes" id="UP000190989"/>
    </source>
</evidence>
<keyword evidence="6" id="KW-1185">Reference proteome</keyword>
<keyword evidence="3" id="KW-0804">Transcription</keyword>
<dbReference type="Pfam" id="PF12802">
    <property type="entry name" value="MarR_2"/>
    <property type="match status" value="1"/>
</dbReference>
<dbReference type="EMBL" id="FVZE01000003">
    <property type="protein sequence ID" value="SLJ99618.1"/>
    <property type="molecule type" value="Genomic_DNA"/>
</dbReference>
<dbReference type="InterPro" id="IPR000835">
    <property type="entry name" value="HTH_MarR-typ"/>
</dbReference>
<protein>
    <submittedName>
        <fullName evidence="5">Transcriptional regulator, MarR family</fullName>
    </submittedName>
</protein>
<gene>
    <name evidence="5" type="ORF">SAMN06295987_103129</name>
</gene>
<evidence type="ECO:0000259" key="4">
    <source>
        <dbReference type="PROSITE" id="PS50995"/>
    </source>
</evidence>
<dbReference type="PANTHER" id="PTHR33164:SF43">
    <property type="entry name" value="HTH-TYPE TRANSCRIPTIONAL REPRESSOR YETL"/>
    <property type="match status" value="1"/>
</dbReference>
<dbReference type="InterPro" id="IPR036390">
    <property type="entry name" value="WH_DNA-bd_sf"/>
</dbReference>
<dbReference type="GO" id="GO:0003700">
    <property type="term" value="F:DNA-binding transcription factor activity"/>
    <property type="evidence" value="ECO:0007669"/>
    <property type="project" value="InterPro"/>
</dbReference>
<dbReference type="PROSITE" id="PS50995">
    <property type="entry name" value="HTH_MARR_2"/>
    <property type="match status" value="1"/>
</dbReference>
<dbReference type="RefSeq" id="WP_054945072.1">
    <property type="nucleotide sequence ID" value="NZ_FVZE01000003.1"/>
</dbReference>
<dbReference type="STRING" id="428990.SAMN06295987_103129"/>
<organism evidence="5 6">
    <name type="scientific">Novosphingobium mathurense</name>
    <dbReference type="NCBI Taxonomy" id="428990"/>
    <lineage>
        <taxon>Bacteria</taxon>
        <taxon>Pseudomonadati</taxon>
        <taxon>Pseudomonadota</taxon>
        <taxon>Alphaproteobacteria</taxon>
        <taxon>Sphingomonadales</taxon>
        <taxon>Sphingomonadaceae</taxon>
        <taxon>Novosphingobium</taxon>
    </lineage>
</organism>
<accession>A0A1U6HV41</accession>
<dbReference type="PROSITE" id="PS01117">
    <property type="entry name" value="HTH_MARR_1"/>
    <property type="match status" value="1"/>
</dbReference>
<keyword evidence="1" id="KW-0805">Transcription regulation</keyword>
<feature type="domain" description="HTH marR-type" evidence="4">
    <location>
        <begin position="3"/>
        <end position="137"/>
    </location>
</feature>
<dbReference type="GO" id="GO:0003677">
    <property type="term" value="F:DNA binding"/>
    <property type="evidence" value="ECO:0007669"/>
    <property type="project" value="UniProtKB-KW"/>
</dbReference>
<dbReference type="Gene3D" id="1.10.10.10">
    <property type="entry name" value="Winged helix-like DNA-binding domain superfamily/Winged helix DNA-binding domain"/>
    <property type="match status" value="1"/>
</dbReference>
<sequence>MADGFLMMDLLRSFYWFDEALQSGLKSHGWPDVSRGQSLVLVNIMLGVRRASQLARNLGISRQAMSKTLVEMEERGLIVLKPDPMDRRAQIVAFSPESETLRDDAQAILRELEGHIGRRFGKQRIARMREILREDWGAIPDLSSVNRD</sequence>
<evidence type="ECO:0000256" key="1">
    <source>
        <dbReference type="ARBA" id="ARBA00023015"/>
    </source>
</evidence>
<dbReference type="Proteomes" id="UP000190989">
    <property type="component" value="Unassembled WGS sequence"/>
</dbReference>
<evidence type="ECO:0000313" key="5">
    <source>
        <dbReference type="EMBL" id="SLJ99618.1"/>
    </source>
</evidence>
<keyword evidence="2" id="KW-0238">DNA-binding</keyword>
<dbReference type="PANTHER" id="PTHR33164">
    <property type="entry name" value="TRANSCRIPTIONAL REGULATOR, MARR FAMILY"/>
    <property type="match status" value="1"/>
</dbReference>
<proteinExistence type="predicted"/>
<reference evidence="6" key="1">
    <citation type="submission" date="2017-02" db="EMBL/GenBank/DDBJ databases">
        <authorList>
            <person name="Varghese N."/>
            <person name="Submissions S."/>
        </authorList>
    </citation>
    <scope>NUCLEOTIDE SEQUENCE [LARGE SCALE GENOMIC DNA]</scope>
    <source>
        <strain evidence="6">SM117</strain>
    </source>
</reference>
<dbReference type="SUPFAM" id="SSF46785">
    <property type="entry name" value="Winged helix' DNA-binding domain"/>
    <property type="match status" value="1"/>
</dbReference>